<dbReference type="EMBL" id="KN847332">
    <property type="protein sequence ID" value="KIW47288.1"/>
    <property type="molecule type" value="Genomic_DNA"/>
</dbReference>
<evidence type="ECO:0008006" key="3">
    <source>
        <dbReference type="Google" id="ProtNLM"/>
    </source>
</evidence>
<dbReference type="AlphaFoldDB" id="A0A0D2DW17"/>
<protein>
    <recommendedName>
        <fullName evidence="3">SnoaL-like domain-containing protein</fullName>
    </recommendedName>
</protein>
<keyword evidence="2" id="KW-1185">Reference proteome</keyword>
<sequence>MAFKNLGLIDRHQMSTRNFQDDFQLRSLVLRERYLKDTQQWEGSETAITQTRPRHGSKLHADQRIPRIAGEIDEFVERSIDMTGRISLTHSIQPVDVKINNDRALIVSYGHITLRFTEQDQEYDMISWGWWIHRAVRLESRQQSWLLTAMRFIYNRGHAQLE</sequence>
<dbReference type="InterPro" id="IPR032710">
    <property type="entry name" value="NTF2-like_dom_sf"/>
</dbReference>
<evidence type="ECO:0000313" key="1">
    <source>
        <dbReference type="EMBL" id="KIW47288.1"/>
    </source>
</evidence>
<dbReference type="SUPFAM" id="SSF54427">
    <property type="entry name" value="NTF2-like"/>
    <property type="match status" value="1"/>
</dbReference>
<organism evidence="1 2">
    <name type="scientific">Exophiala oligosperma</name>
    <dbReference type="NCBI Taxonomy" id="215243"/>
    <lineage>
        <taxon>Eukaryota</taxon>
        <taxon>Fungi</taxon>
        <taxon>Dikarya</taxon>
        <taxon>Ascomycota</taxon>
        <taxon>Pezizomycotina</taxon>
        <taxon>Eurotiomycetes</taxon>
        <taxon>Chaetothyriomycetidae</taxon>
        <taxon>Chaetothyriales</taxon>
        <taxon>Herpotrichiellaceae</taxon>
        <taxon>Exophiala</taxon>
    </lineage>
</organism>
<dbReference type="Proteomes" id="UP000053342">
    <property type="component" value="Unassembled WGS sequence"/>
</dbReference>
<dbReference type="HOGENOM" id="CLU_1635407_0_0_1"/>
<accession>A0A0D2DW17</accession>
<dbReference type="Gene3D" id="3.10.450.50">
    <property type="match status" value="1"/>
</dbReference>
<proteinExistence type="predicted"/>
<evidence type="ECO:0000313" key="2">
    <source>
        <dbReference type="Proteomes" id="UP000053342"/>
    </source>
</evidence>
<dbReference type="OrthoDB" id="3724021at2759"/>
<gene>
    <name evidence="1" type="ORF">PV06_00001</name>
</gene>
<reference evidence="1 2" key="1">
    <citation type="submission" date="2015-01" db="EMBL/GenBank/DDBJ databases">
        <title>The Genome Sequence of Exophiala oligosperma CBS72588.</title>
        <authorList>
            <consortium name="The Broad Institute Genomics Platform"/>
            <person name="Cuomo C."/>
            <person name="de Hoog S."/>
            <person name="Gorbushina A."/>
            <person name="Stielow B."/>
            <person name="Teixiera M."/>
            <person name="Abouelleil A."/>
            <person name="Chapman S.B."/>
            <person name="Priest M."/>
            <person name="Young S.K."/>
            <person name="Wortman J."/>
            <person name="Nusbaum C."/>
            <person name="Birren B."/>
        </authorList>
    </citation>
    <scope>NUCLEOTIDE SEQUENCE [LARGE SCALE GENOMIC DNA]</scope>
    <source>
        <strain evidence="1 2">CBS 72588</strain>
    </source>
</reference>
<dbReference type="RefSeq" id="XP_016267504.1">
    <property type="nucleotide sequence ID" value="XM_016400451.1"/>
</dbReference>
<dbReference type="GeneID" id="27352075"/>
<name>A0A0D2DW17_9EURO</name>
<dbReference type="VEuPathDB" id="FungiDB:PV06_00001"/>